<dbReference type="PANTHER" id="PTHR43329">
    <property type="entry name" value="EPOXIDE HYDROLASE"/>
    <property type="match status" value="1"/>
</dbReference>
<dbReference type="OrthoDB" id="408373at2759"/>
<keyword evidence="1" id="KW-0378">Hydrolase</keyword>
<feature type="domain" description="AB hydrolase-1" evidence="3">
    <location>
        <begin position="20"/>
        <end position="292"/>
    </location>
</feature>
<proteinExistence type="inferred from homology"/>
<dbReference type="Proteomes" id="UP000605846">
    <property type="component" value="Unassembled WGS sequence"/>
</dbReference>
<dbReference type="EMBL" id="JABAYA010000022">
    <property type="protein sequence ID" value="KAF7729754.1"/>
    <property type="molecule type" value="Genomic_DNA"/>
</dbReference>
<keyword evidence="5" id="KW-1185">Reference proteome</keyword>
<accession>A0A8H7BTE3</accession>
<dbReference type="InterPro" id="IPR029058">
    <property type="entry name" value="AB_hydrolase_fold"/>
</dbReference>
<organism evidence="4 5">
    <name type="scientific">Apophysomyces ossiformis</name>
    <dbReference type="NCBI Taxonomy" id="679940"/>
    <lineage>
        <taxon>Eukaryota</taxon>
        <taxon>Fungi</taxon>
        <taxon>Fungi incertae sedis</taxon>
        <taxon>Mucoromycota</taxon>
        <taxon>Mucoromycotina</taxon>
        <taxon>Mucoromycetes</taxon>
        <taxon>Mucorales</taxon>
        <taxon>Mucorineae</taxon>
        <taxon>Mucoraceae</taxon>
        <taxon>Apophysomyces</taxon>
    </lineage>
</organism>
<dbReference type="AlphaFoldDB" id="A0A8H7BTE3"/>
<dbReference type="PRINTS" id="PR00412">
    <property type="entry name" value="EPOXHYDRLASE"/>
</dbReference>
<dbReference type="InterPro" id="IPR000073">
    <property type="entry name" value="AB_hydrolase_1"/>
</dbReference>
<gene>
    <name evidence="4" type="ORF">EC973_003832</name>
</gene>
<protein>
    <recommendedName>
        <fullName evidence="3">AB hydrolase-1 domain-containing protein</fullName>
    </recommendedName>
</protein>
<reference evidence="4" key="1">
    <citation type="submission" date="2020-01" db="EMBL/GenBank/DDBJ databases">
        <title>Genome Sequencing of Three Apophysomyces-Like Fungal Strains Confirms a Novel Fungal Genus in the Mucoromycota with divergent Burkholderia-like Endosymbiotic Bacteria.</title>
        <authorList>
            <person name="Stajich J.E."/>
            <person name="Macias A.M."/>
            <person name="Carter-House D."/>
            <person name="Lovett B."/>
            <person name="Kasson L.R."/>
            <person name="Berry K."/>
            <person name="Grigoriev I."/>
            <person name="Chang Y."/>
            <person name="Spatafora J."/>
            <person name="Kasson M.T."/>
        </authorList>
    </citation>
    <scope>NUCLEOTIDE SEQUENCE</scope>
    <source>
        <strain evidence="4">NRRL A-21654</strain>
    </source>
</reference>
<comment type="similarity">
    <text evidence="2">Belongs to the AB hydrolase superfamily. Epoxide hydrolase family.</text>
</comment>
<evidence type="ECO:0000313" key="4">
    <source>
        <dbReference type="EMBL" id="KAF7729754.1"/>
    </source>
</evidence>
<dbReference type="PRINTS" id="PR00111">
    <property type="entry name" value="ABHYDROLASE"/>
</dbReference>
<sequence length="310" mass="35542">MFVNGIRLHYVDENPSGKEALILFHGWPDLWLGWREQIDFLANLGYRVIVPSLRGFGESDAPNDPAQYGFKTVSRDIAELLDHLSLPTVTVLGHDWGGFLAWRFTQFYPDRVRAVASFCSPHLPTSKEYLSLEQIVERFPNFKYQLYFANDPEAEKDFGENVDVYFKRLFQNREDKKLDKRAGLLDPITGKLAEGREVPTRSDAAPQKVIDYYIQQYQTTGVRGGFNWYKQTRRNWEECKDLDPIIRKSALMITAEKDPALPPSMADHMHNFVPDLDIHLVAGAGHFVLTDAPDECNAHLKTWLAKVTPL</sequence>
<name>A0A8H7BTE3_9FUNG</name>
<evidence type="ECO:0000313" key="5">
    <source>
        <dbReference type="Proteomes" id="UP000605846"/>
    </source>
</evidence>
<comment type="caution">
    <text evidence="4">The sequence shown here is derived from an EMBL/GenBank/DDBJ whole genome shotgun (WGS) entry which is preliminary data.</text>
</comment>
<evidence type="ECO:0000259" key="3">
    <source>
        <dbReference type="Pfam" id="PF00561"/>
    </source>
</evidence>
<dbReference type="SUPFAM" id="SSF53474">
    <property type="entry name" value="alpha/beta-Hydrolases"/>
    <property type="match status" value="1"/>
</dbReference>
<dbReference type="Pfam" id="PF00561">
    <property type="entry name" value="Abhydrolase_1"/>
    <property type="match status" value="1"/>
</dbReference>
<dbReference type="GO" id="GO:0016787">
    <property type="term" value="F:hydrolase activity"/>
    <property type="evidence" value="ECO:0007669"/>
    <property type="project" value="UniProtKB-KW"/>
</dbReference>
<dbReference type="InterPro" id="IPR000639">
    <property type="entry name" value="Epox_hydrolase-like"/>
</dbReference>
<dbReference type="Gene3D" id="3.40.50.1820">
    <property type="entry name" value="alpha/beta hydrolase"/>
    <property type="match status" value="1"/>
</dbReference>
<evidence type="ECO:0000256" key="1">
    <source>
        <dbReference type="ARBA" id="ARBA00022801"/>
    </source>
</evidence>
<evidence type="ECO:0000256" key="2">
    <source>
        <dbReference type="ARBA" id="ARBA00038334"/>
    </source>
</evidence>